<evidence type="ECO:0000259" key="10">
    <source>
        <dbReference type="Pfam" id="PF04261"/>
    </source>
</evidence>
<evidence type="ECO:0000256" key="9">
    <source>
        <dbReference type="SAM" id="MobiDB-lite"/>
    </source>
</evidence>
<comment type="cofactor">
    <cofactor evidence="1">
        <name>heme b</name>
        <dbReference type="ChEBI" id="CHEBI:60344"/>
    </cofactor>
</comment>
<evidence type="ECO:0000256" key="3">
    <source>
        <dbReference type="ARBA" id="ARBA00022617"/>
    </source>
</evidence>
<feature type="domain" description="Dyp-type peroxidase C-terminal" evidence="11">
    <location>
        <begin position="226"/>
        <end position="408"/>
    </location>
</feature>
<dbReference type="EMBL" id="JAUUCC010000006">
    <property type="protein sequence ID" value="MEE2049686.1"/>
    <property type="molecule type" value="Genomic_DNA"/>
</dbReference>
<dbReference type="InterPro" id="IPR048327">
    <property type="entry name" value="Dyp_perox_N"/>
</dbReference>
<dbReference type="PROSITE" id="PS51318">
    <property type="entry name" value="TAT"/>
    <property type="match status" value="1"/>
</dbReference>
<name>A0ABU7KK72_9ACTN</name>
<evidence type="ECO:0000256" key="8">
    <source>
        <dbReference type="ARBA" id="ARBA00025737"/>
    </source>
</evidence>
<dbReference type="InterPro" id="IPR006311">
    <property type="entry name" value="TAT_signal"/>
</dbReference>
<evidence type="ECO:0000256" key="4">
    <source>
        <dbReference type="ARBA" id="ARBA00022723"/>
    </source>
</evidence>
<dbReference type="PANTHER" id="PTHR30521">
    <property type="entry name" value="DEFERROCHELATASE/PEROXIDASE"/>
    <property type="match status" value="1"/>
</dbReference>
<evidence type="ECO:0000256" key="1">
    <source>
        <dbReference type="ARBA" id="ARBA00001970"/>
    </source>
</evidence>
<gene>
    <name evidence="12" type="ORF">Q8A49_04175</name>
</gene>
<evidence type="ECO:0000313" key="12">
    <source>
        <dbReference type="EMBL" id="MEE2049686.1"/>
    </source>
</evidence>
<dbReference type="Proteomes" id="UP001348641">
    <property type="component" value="Unassembled WGS sequence"/>
</dbReference>
<dbReference type="GO" id="GO:0004601">
    <property type="term" value="F:peroxidase activity"/>
    <property type="evidence" value="ECO:0007669"/>
    <property type="project" value="UniProtKB-KW"/>
</dbReference>
<organism evidence="12 13">
    <name type="scientific">Nocardiopsis tropica</name>
    <dbReference type="NCBI Taxonomy" id="109330"/>
    <lineage>
        <taxon>Bacteria</taxon>
        <taxon>Bacillati</taxon>
        <taxon>Actinomycetota</taxon>
        <taxon>Actinomycetes</taxon>
        <taxon>Streptosporangiales</taxon>
        <taxon>Nocardiopsidaceae</taxon>
        <taxon>Nocardiopsis</taxon>
    </lineage>
</organism>
<comment type="caution">
    <text evidence="12">The sequence shown here is derived from an EMBL/GenBank/DDBJ whole genome shotgun (WGS) entry which is preliminary data.</text>
</comment>
<feature type="region of interest" description="Disordered" evidence="9">
    <location>
        <begin position="294"/>
        <end position="317"/>
    </location>
</feature>
<dbReference type="InterPro" id="IPR006314">
    <property type="entry name" value="Dyp_peroxidase"/>
</dbReference>
<dbReference type="Pfam" id="PF20628">
    <property type="entry name" value="Dyp_perox_C"/>
    <property type="match status" value="1"/>
</dbReference>
<keyword evidence="7" id="KW-0408">Iron</keyword>
<feature type="compositionally biased region" description="Basic and acidic residues" evidence="9">
    <location>
        <begin position="305"/>
        <end position="317"/>
    </location>
</feature>
<keyword evidence="3" id="KW-0349">Heme</keyword>
<evidence type="ECO:0000256" key="5">
    <source>
        <dbReference type="ARBA" id="ARBA00022729"/>
    </source>
</evidence>
<evidence type="ECO:0000256" key="6">
    <source>
        <dbReference type="ARBA" id="ARBA00023002"/>
    </source>
</evidence>
<dbReference type="Pfam" id="PF04261">
    <property type="entry name" value="Dyp_perox_N"/>
    <property type="match status" value="1"/>
</dbReference>
<keyword evidence="5" id="KW-0732">Signal</keyword>
<dbReference type="RefSeq" id="WP_330156948.1">
    <property type="nucleotide sequence ID" value="NZ_BAAAJA010000005.1"/>
</dbReference>
<protein>
    <submittedName>
        <fullName evidence="12">Dyp-type peroxidase</fullName>
    </submittedName>
</protein>
<dbReference type="InterPro" id="IPR048328">
    <property type="entry name" value="Dyp_perox_C"/>
</dbReference>
<dbReference type="PANTHER" id="PTHR30521:SF4">
    <property type="entry name" value="DEFERROCHELATASE"/>
    <property type="match status" value="1"/>
</dbReference>
<evidence type="ECO:0000313" key="13">
    <source>
        <dbReference type="Proteomes" id="UP001348641"/>
    </source>
</evidence>
<dbReference type="PROSITE" id="PS51404">
    <property type="entry name" value="DYP_PEROXIDASE"/>
    <property type="match status" value="1"/>
</dbReference>
<keyword evidence="2 12" id="KW-0575">Peroxidase</keyword>
<keyword evidence="4" id="KW-0479">Metal-binding</keyword>
<dbReference type="InterPro" id="IPR011008">
    <property type="entry name" value="Dimeric_a/b-barrel"/>
</dbReference>
<evidence type="ECO:0000256" key="7">
    <source>
        <dbReference type="ARBA" id="ARBA00023004"/>
    </source>
</evidence>
<comment type="similarity">
    <text evidence="8">Belongs to the DyP-type peroxidase family.</text>
</comment>
<keyword evidence="6" id="KW-0560">Oxidoreductase</keyword>
<proteinExistence type="inferred from homology"/>
<feature type="domain" description="Dyp-type peroxidase N-terminal" evidence="10">
    <location>
        <begin position="71"/>
        <end position="213"/>
    </location>
</feature>
<sequence>MSAPDRIPDGEQSSQRGVGRRRFLGSLGLAGIGGAALGAGGTAGALSLANDGTTPLSTVGERTIAFHGPHQAGITDAQQARVDLRAYDLAPDTGRAALQRMLRGWTTLAERLTRGGWTDADAPVLGSGPSALTVTVAFGASLFDKVPELADRRPARMIPLPEFAGDELDPSRGEGDVLVQVCADDALVAAHAARMLGREASQAASVRWHMSGFTRSQGVHPDSAATQRNLMGQLDGTGNPRPDDEDFTDTVLVSAGGEPDWIHGGSYLVMRRIRMLLDTWEELGTGAQERVIGRRKDTGAPLSGGEERTEPDFDARGDDGIHLIAPDAHVRMAHPDTNLGTTMLRRGYSYDDGPREDGAPDAGLLFLAWQADPLNGFVPVQEQLSRGDALNRFVRHEASGQYAAPGGVAEDEYLGQRLLEG</sequence>
<accession>A0ABU7KK72</accession>
<reference evidence="12 13" key="1">
    <citation type="submission" date="2023-07" db="EMBL/GenBank/DDBJ databases">
        <authorList>
            <person name="Girao M."/>
            <person name="Carvalho M.F."/>
        </authorList>
    </citation>
    <scope>NUCLEOTIDE SEQUENCE [LARGE SCALE GENOMIC DNA]</scope>
    <source>
        <strain evidence="12 13">66/93</strain>
    </source>
</reference>
<dbReference type="NCBIfam" id="TIGR01413">
    <property type="entry name" value="Dyp_perox_fam"/>
    <property type="match status" value="1"/>
</dbReference>
<evidence type="ECO:0000256" key="2">
    <source>
        <dbReference type="ARBA" id="ARBA00022559"/>
    </source>
</evidence>
<evidence type="ECO:0000259" key="11">
    <source>
        <dbReference type="Pfam" id="PF20628"/>
    </source>
</evidence>
<dbReference type="SUPFAM" id="SSF54909">
    <property type="entry name" value="Dimeric alpha+beta barrel"/>
    <property type="match status" value="1"/>
</dbReference>